<dbReference type="Proteomes" id="UP000664832">
    <property type="component" value="Unassembled WGS sequence"/>
</dbReference>
<evidence type="ECO:0000313" key="3">
    <source>
        <dbReference type="Proteomes" id="UP000664832"/>
    </source>
</evidence>
<name>A0ABS3HYL9_9ENTE</name>
<dbReference type="Pfam" id="PF18760">
    <property type="entry name" value="ART-PolyVal"/>
    <property type="match status" value="1"/>
</dbReference>
<protein>
    <recommendedName>
        <fullName evidence="1">ART-PolyVal-like domain-containing protein</fullName>
    </recommendedName>
</protein>
<comment type="caution">
    <text evidence="2">The sequence shown here is derived from an EMBL/GenBank/DDBJ whole genome shotgun (WGS) entry which is preliminary data.</text>
</comment>
<dbReference type="InterPro" id="IPR049522">
    <property type="entry name" value="ART-PolyVal_dom"/>
</dbReference>
<gene>
    <name evidence="2" type="ORF">JZO71_04285</name>
</gene>
<reference evidence="2 3" key="1">
    <citation type="submission" date="2021-03" db="EMBL/GenBank/DDBJ databases">
        <title>Enterococcal diversity collection.</title>
        <authorList>
            <person name="Gilmore M.S."/>
            <person name="Schwartzman J."/>
            <person name="Van Tyne D."/>
            <person name="Martin M."/>
            <person name="Earl A.M."/>
            <person name="Manson A.L."/>
            <person name="Straub T."/>
            <person name="Salamzade R."/>
            <person name="Saavedra J."/>
            <person name="Lebreton F."/>
            <person name="Prichula J."/>
            <person name="Schaufler K."/>
            <person name="Gaca A."/>
            <person name="Sgardioli B."/>
            <person name="Wagenaar J."/>
            <person name="Strong T."/>
        </authorList>
    </citation>
    <scope>NUCLEOTIDE SEQUENCE [LARGE SCALE GENOMIC DNA]</scope>
    <source>
        <strain evidence="2 3">MSG2901</strain>
    </source>
</reference>
<sequence>MEKQHDYETAGKYRLFHGSMNKFDRFSLEYKGLNGTDDGFGIYLTPNKEMASMYAEQTKKVGYIYEVSADLENPLSTEELTVTEKELSKIIDALQESSDILNNFNDVDYYGKKVVKREAMAMLQDNENDVDLINEIANTIGDTEKTAEAFYNVGHYTHIVANERLLQKDTVVIVLQPERIEIESVQDLNMELDVPAITEEPFSDNEEKLLEQEEAVQGFWQGVLAQRRKFEVVGQNDSGQSTDTILFTPSTRAEADYQITSIDKQGQPVSHYDVTDEQIDNTVAGKTHEILSRLPFATENTSYKVYFDVDREGQNLNERRFNMAEDFKGNKVPEIPIRDVVIKDFEQELETSRYYDKQAWQERIEYLNSSDPSAILRFSLDEDVEAFYSSHTDEIEDKLSSMSEVLGIEKKSLLSVSENVSEVDYKRNASVMAYKITMDEINNDIENGTFKIPSMSEDTENRILTIRNTENKRTLEIE</sequence>
<dbReference type="RefSeq" id="WP_206898362.1">
    <property type="nucleotide sequence ID" value="NZ_JAFLWI010000005.1"/>
</dbReference>
<accession>A0ABS3HYL9</accession>
<dbReference type="EMBL" id="JAFLWI010000005">
    <property type="protein sequence ID" value="MBO0481544.1"/>
    <property type="molecule type" value="Genomic_DNA"/>
</dbReference>
<keyword evidence="3" id="KW-1185">Reference proteome</keyword>
<organism evidence="2 3">
    <name type="scientific">Candidatus Enterococcus courvalinii</name>
    <dbReference type="NCBI Taxonomy" id="2815329"/>
    <lineage>
        <taxon>Bacteria</taxon>
        <taxon>Bacillati</taxon>
        <taxon>Bacillota</taxon>
        <taxon>Bacilli</taxon>
        <taxon>Lactobacillales</taxon>
        <taxon>Enterococcaceae</taxon>
        <taxon>Enterococcus</taxon>
    </lineage>
</organism>
<proteinExistence type="predicted"/>
<evidence type="ECO:0000313" key="2">
    <source>
        <dbReference type="EMBL" id="MBO0481544.1"/>
    </source>
</evidence>
<feature type="domain" description="ART-PolyVal-like" evidence="1">
    <location>
        <begin position="14"/>
        <end position="179"/>
    </location>
</feature>
<evidence type="ECO:0000259" key="1">
    <source>
        <dbReference type="Pfam" id="PF18760"/>
    </source>
</evidence>